<comment type="caution">
    <text evidence="3">The sequence shown here is derived from an EMBL/GenBank/DDBJ whole genome shotgun (WGS) entry which is preliminary data.</text>
</comment>
<evidence type="ECO:0000313" key="3">
    <source>
        <dbReference type="EMBL" id="MBU4693931.1"/>
    </source>
</evidence>
<dbReference type="RefSeq" id="WP_216505725.1">
    <property type="nucleotide sequence ID" value="NZ_JAHMHJ010000008.1"/>
</dbReference>
<reference evidence="3" key="1">
    <citation type="submission" date="2021-06" db="EMBL/GenBank/DDBJ databases">
        <title>Novel Mycoplasma species detected in California sea lions (Zalophus californianus) from the USA.</title>
        <authorList>
            <person name="Volokhov D.V."/>
            <person name="Furtak V.A."/>
            <person name="Zagorodnyaya T.A."/>
        </authorList>
    </citation>
    <scope>NUCLEOTIDE SEQUENCE [LARGE SCALE GENOMIC DNA]</scope>
    <source>
        <strain evidence="3">CSL 4779</strain>
    </source>
</reference>
<dbReference type="EMBL" id="JAHMHK010000008">
    <property type="protein sequence ID" value="MBU4693931.1"/>
    <property type="molecule type" value="Genomic_DNA"/>
</dbReference>
<gene>
    <name evidence="3" type="ORF">KQ878_03490</name>
</gene>
<evidence type="ECO:0000256" key="2">
    <source>
        <dbReference type="SAM" id="SignalP"/>
    </source>
</evidence>
<keyword evidence="2" id="KW-0732">Signal</keyword>
<sequence length="48" mass="5294">MKIKLIKKLPLIIYPLISVPVLVATSCNGSSKQSDKKITIKPTTKNKI</sequence>
<dbReference type="PROSITE" id="PS51257">
    <property type="entry name" value="PROKAR_LIPOPROTEIN"/>
    <property type="match status" value="1"/>
</dbReference>
<feature type="region of interest" description="Disordered" evidence="1">
    <location>
        <begin position="28"/>
        <end position="48"/>
    </location>
</feature>
<evidence type="ECO:0008006" key="5">
    <source>
        <dbReference type="Google" id="ProtNLM"/>
    </source>
</evidence>
<feature type="signal peptide" evidence="2">
    <location>
        <begin position="1"/>
        <end position="23"/>
    </location>
</feature>
<keyword evidence="4" id="KW-1185">Reference proteome</keyword>
<evidence type="ECO:0000313" key="4">
    <source>
        <dbReference type="Proteomes" id="UP000812267"/>
    </source>
</evidence>
<feature type="chain" id="PRO_5046544398" description="Variable surface lipoprotein" evidence="2">
    <location>
        <begin position="24"/>
        <end position="48"/>
    </location>
</feature>
<name>A0ABS6DSY9_9MOLU</name>
<protein>
    <recommendedName>
        <fullName evidence="5">Variable surface lipoprotein</fullName>
    </recommendedName>
</protein>
<dbReference type="Proteomes" id="UP000812267">
    <property type="component" value="Unassembled WGS sequence"/>
</dbReference>
<organism evidence="3 4">
    <name type="scientific">Mycoplasma zalophidermidis</name>
    <dbReference type="NCBI Taxonomy" id="398174"/>
    <lineage>
        <taxon>Bacteria</taxon>
        <taxon>Bacillati</taxon>
        <taxon>Mycoplasmatota</taxon>
        <taxon>Mollicutes</taxon>
        <taxon>Mycoplasmataceae</taxon>
        <taxon>Mycoplasma</taxon>
    </lineage>
</organism>
<proteinExistence type="predicted"/>
<evidence type="ECO:0000256" key="1">
    <source>
        <dbReference type="SAM" id="MobiDB-lite"/>
    </source>
</evidence>
<accession>A0ABS6DSY9</accession>